<evidence type="ECO:0000256" key="6">
    <source>
        <dbReference type="HAMAP-Rule" id="MF_00117"/>
    </source>
</evidence>
<dbReference type="InterPro" id="IPR016153">
    <property type="entry name" value="Heat_shock_Hsp33_N"/>
</dbReference>
<evidence type="ECO:0000256" key="5">
    <source>
        <dbReference type="ARBA" id="ARBA00023284"/>
    </source>
</evidence>
<dbReference type="CDD" id="cd00498">
    <property type="entry name" value="Hsp33"/>
    <property type="match status" value="1"/>
</dbReference>
<keyword evidence="2 6" id="KW-0862">Zinc</keyword>
<keyword evidence="8" id="KW-1185">Reference proteome</keyword>
<feature type="disulfide bond" description="Redox-active" evidence="6">
    <location>
        <begin position="232"/>
        <end position="234"/>
    </location>
</feature>
<accession>A0ABV3YUC7</accession>
<keyword evidence="5 6" id="KW-0676">Redox-active center</keyword>
<evidence type="ECO:0000256" key="4">
    <source>
        <dbReference type="ARBA" id="ARBA00023186"/>
    </source>
</evidence>
<dbReference type="Proteomes" id="UP001560296">
    <property type="component" value="Unassembled WGS sequence"/>
</dbReference>
<comment type="PTM">
    <text evidence="6">Under oxidizing conditions two disulfide bonds are formed involving the reactive cysteines. Under reducing conditions zinc is bound to the reactive cysteines and the protein is inactive.</text>
</comment>
<evidence type="ECO:0000256" key="2">
    <source>
        <dbReference type="ARBA" id="ARBA00022833"/>
    </source>
</evidence>
<dbReference type="Gene3D" id="1.10.287.480">
    <property type="entry name" value="helix hairpin bin"/>
    <property type="match status" value="1"/>
</dbReference>
<gene>
    <name evidence="6 7" type="primary">hslO</name>
    <name evidence="7" type="ORF">AB5S05_12725</name>
</gene>
<dbReference type="PIRSF" id="PIRSF005261">
    <property type="entry name" value="Heat_shock_Hsp33"/>
    <property type="match status" value="1"/>
</dbReference>
<dbReference type="NCBIfam" id="NF001033">
    <property type="entry name" value="PRK00114.1"/>
    <property type="match status" value="1"/>
</dbReference>
<proteinExistence type="inferred from homology"/>
<dbReference type="EMBL" id="JBFTEG010000009">
    <property type="protein sequence ID" value="MEX6502933.1"/>
    <property type="molecule type" value="Genomic_DNA"/>
</dbReference>
<evidence type="ECO:0000313" key="7">
    <source>
        <dbReference type="EMBL" id="MEX6502933.1"/>
    </source>
</evidence>
<dbReference type="Pfam" id="PF01430">
    <property type="entry name" value="HSP33"/>
    <property type="match status" value="1"/>
</dbReference>
<keyword evidence="1 6" id="KW-0963">Cytoplasm</keyword>
<evidence type="ECO:0000256" key="3">
    <source>
        <dbReference type="ARBA" id="ARBA00023157"/>
    </source>
</evidence>
<evidence type="ECO:0000256" key="1">
    <source>
        <dbReference type="ARBA" id="ARBA00022490"/>
    </source>
</evidence>
<dbReference type="RefSeq" id="WP_369287902.1">
    <property type="nucleotide sequence ID" value="NZ_JBFTEG010000009.1"/>
</dbReference>
<comment type="caution">
    <text evidence="7">The sequence shown here is derived from an EMBL/GenBank/DDBJ whole genome shotgun (WGS) entry which is preliminary data.</text>
</comment>
<dbReference type="Gene3D" id="3.55.30.10">
    <property type="entry name" value="Hsp33 domain"/>
    <property type="match status" value="1"/>
</dbReference>
<dbReference type="HAMAP" id="MF_00117">
    <property type="entry name" value="HslO"/>
    <property type="match status" value="1"/>
</dbReference>
<dbReference type="PANTHER" id="PTHR30111:SF1">
    <property type="entry name" value="33 KDA CHAPERONIN"/>
    <property type="match status" value="1"/>
</dbReference>
<dbReference type="PANTHER" id="PTHR30111">
    <property type="entry name" value="33 KDA CHAPERONIN"/>
    <property type="match status" value="1"/>
</dbReference>
<dbReference type="SUPFAM" id="SSF118352">
    <property type="entry name" value="HSP33 redox switch-like"/>
    <property type="match status" value="1"/>
</dbReference>
<dbReference type="InterPro" id="IPR016154">
    <property type="entry name" value="Heat_shock_Hsp33_C"/>
</dbReference>
<name>A0ABV3YUC7_9PSED</name>
<reference evidence="7 8" key="1">
    <citation type="submission" date="2024-07" db="EMBL/GenBank/DDBJ databases">
        <authorList>
            <person name="Li M."/>
        </authorList>
    </citation>
    <scope>NUCLEOTIDE SEQUENCE [LARGE SCALE GENOMIC DNA]</scope>
    <source>
        <strain evidence="7 8">25A3E</strain>
    </source>
</reference>
<comment type="function">
    <text evidence="6">Redox regulated molecular chaperone. Protects both thermally unfolding and oxidatively damaged proteins from irreversible aggregation. Plays an important role in the bacterial defense system toward oxidative stress.</text>
</comment>
<sequence length="297" mass="32867">MRMSDFSQRFLFDDSDIRGELVRLEESYRHVLAKHPYPQPVAQLLGELLAAAALLVDTLKFDGLLVLQARSAGAVPLVMVECSSRGELRGIARYEAERIDAGAGLPELMPEGVLAMTIDPDKGQRYQGIVSLDGATLAECLSSYFATSEQLPTRFWLCADGQRARGLLLQQLPADRLKDPQDREASWQHVATLAGTLTTEELLSLDNETLLHRLYHEDPLRLFEPRALEFRCSCSRERSANALISLGQADAELLLQEHAGQVVIDCQFCNQRYAFDAADVGQLFAGGGSETPSHTRH</sequence>
<keyword evidence="3 6" id="KW-1015">Disulfide bond</keyword>
<dbReference type="InterPro" id="IPR000397">
    <property type="entry name" value="Heat_shock_Hsp33"/>
</dbReference>
<dbReference type="Gene3D" id="3.90.1280.10">
    <property type="entry name" value="HSP33 redox switch-like"/>
    <property type="match status" value="1"/>
</dbReference>
<comment type="subcellular location">
    <subcellularLocation>
        <location evidence="6">Cytoplasm</location>
    </subcellularLocation>
</comment>
<keyword evidence="4 6" id="KW-0143">Chaperone</keyword>
<protein>
    <recommendedName>
        <fullName evidence="6">33 kDa chaperonin</fullName>
    </recommendedName>
    <alternativeName>
        <fullName evidence="6">Heat shock protein 33 homolog</fullName>
        <shortName evidence="6">HSP33</shortName>
    </alternativeName>
</protein>
<dbReference type="InterPro" id="IPR023212">
    <property type="entry name" value="Hsp33_helix_hairpin_bin_dom_sf"/>
</dbReference>
<organism evidence="7 8">
    <name type="scientific">Pseudomonas zhanjiangensis</name>
    <dbReference type="NCBI Taxonomy" id="3239015"/>
    <lineage>
        <taxon>Bacteria</taxon>
        <taxon>Pseudomonadati</taxon>
        <taxon>Pseudomonadota</taxon>
        <taxon>Gammaproteobacteria</taxon>
        <taxon>Pseudomonadales</taxon>
        <taxon>Pseudomonadaceae</taxon>
        <taxon>Pseudomonas</taxon>
    </lineage>
</organism>
<evidence type="ECO:0000313" key="8">
    <source>
        <dbReference type="Proteomes" id="UP001560296"/>
    </source>
</evidence>
<dbReference type="SUPFAM" id="SSF64397">
    <property type="entry name" value="Hsp33 domain"/>
    <property type="match status" value="1"/>
</dbReference>
<feature type="disulfide bond" description="Redox-active" evidence="6">
    <location>
        <begin position="266"/>
        <end position="269"/>
    </location>
</feature>
<comment type="similarity">
    <text evidence="6">Belongs to the HSP33 family.</text>
</comment>